<sequence>MAVSERFAVREESVATPIASERHTIIEDCHGVLYNSSTNVAADLYYGSLPQKVITTTTRPPHQGQHFYPQTNIHRTANYNEAHHHDQQSQNMMQRPVNTVHMKRGTAVLTSTEAANLYGGVVITEFSTKKHVQWAGLHARNICITTSGDIKQGLTLRKPPVIYVPPICPLESDHPAHQLFHLQKFRPEIIKEEFIVKLLYHNT</sequence>
<protein>
    <submittedName>
        <fullName evidence="1">Uncharacterized protein</fullName>
    </submittedName>
</protein>
<comment type="caution">
    <text evidence="1">The sequence shown here is derived from an EMBL/GenBank/DDBJ whole genome shotgun (WGS) entry which is preliminary data.</text>
</comment>
<dbReference type="EMBL" id="RDQH01000339">
    <property type="protein sequence ID" value="RXH80205.1"/>
    <property type="molecule type" value="Genomic_DNA"/>
</dbReference>
<evidence type="ECO:0000313" key="1">
    <source>
        <dbReference type="EMBL" id="RXH80205.1"/>
    </source>
</evidence>
<accession>A0A498IDP3</accession>
<organism evidence="1 2">
    <name type="scientific">Malus domestica</name>
    <name type="common">Apple</name>
    <name type="synonym">Pyrus malus</name>
    <dbReference type="NCBI Taxonomy" id="3750"/>
    <lineage>
        <taxon>Eukaryota</taxon>
        <taxon>Viridiplantae</taxon>
        <taxon>Streptophyta</taxon>
        <taxon>Embryophyta</taxon>
        <taxon>Tracheophyta</taxon>
        <taxon>Spermatophyta</taxon>
        <taxon>Magnoliopsida</taxon>
        <taxon>eudicotyledons</taxon>
        <taxon>Gunneridae</taxon>
        <taxon>Pentapetalae</taxon>
        <taxon>rosids</taxon>
        <taxon>fabids</taxon>
        <taxon>Rosales</taxon>
        <taxon>Rosaceae</taxon>
        <taxon>Amygdaloideae</taxon>
        <taxon>Maleae</taxon>
        <taxon>Malus</taxon>
    </lineage>
</organism>
<dbReference type="Proteomes" id="UP000290289">
    <property type="component" value="Chromosome 13"/>
</dbReference>
<dbReference type="AlphaFoldDB" id="A0A498IDP3"/>
<name>A0A498IDP3_MALDO</name>
<evidence type="ECO:0000313" key="2">
    <source>
        <dbReference type="Proteomes" id="UP000290289"/>
    </source>
</evidence>
<reference evidence="1 2" key="1">
    <citation type="submission" date="2018-10" db="EMBL/GenBank/DDBJ databases">
        <title>A high-quality apple genome assembly.</title>
        <authorList>
            <person name="Hu J."/>
        </authorList>
    </citation>
    <scope>NUCLEOTIDE SEQUENCE [LARGE SCALE GENOMIC DNA]</scope>
    <source>
        <strain evidence="2">cv. HFTH1</strain>
        <tissue evidence="1">Young leaf</tissue>
    </source>
</reference>
<keyword evidence="2" id="KW-1185">Reference proteome</keyword>
<proteinExistence type="predicted"/>
<gene>
    <name evidence="1" type="ORF">DVH24_041352</name>
</gene>